<protein>
    <submittedName>
        <fullName evidence="1">P-loop containing nucleoside triphosphate hydrolase protein</fullName>
    </submittedName>
</protein>
<organism evidence="1 2">
    <name type="scientific">Dioscorea alata</name>
    <name type="common">Purple yam</name>
    <dbReference type="NCBI Taxonomy" id="55571"/>
    <lineage>
        <taxon>Eukaryota</taxon>
        <taxon>Viridiplantae</taxon>
        <taxon>Streptophyta</taxon>
        <taxon>Embryophyta</taxon>
        <taxon>Tracheophyta</taxon>
        <taxon>Spermatophyta</taxon>
        <taxon>Magnoliopsida</taxon>
        <taxon>Liliopsida</taxon>
        <taxon>Dioscoreales</taxon>
        <taxon>Dioscoreaceae</taxon>
        <taxon>Dioscorea</taxon>
    </lineage>
</organism>
<evidence type="ECO:0000313" key="1">
    <source>
        <dbReference type="EMBL" id="KAH7655213.1"/>
    </source>
</evidence>
<dbReference type="EMBL" id="CM037029">
    <property type="protein sequence ID" value="KAH7655213.1"/>
    <property type="molecule type" value="Genomic_DNA"/>
</dbReference>
<gene>
    <name evidence="1" type="ORF">IHE45_19G191100</name>
</gene>
<reference evidence="2" key="1">
    <citation type="journal article" date="2022" name="Nat. Commun.">
        <title>Chromosome evolution and the genetic basis of agronomically important traits in greater yam.</title>
        <authorList>
            <person name="Bredeson J.V."/>
            <person name="Lyons J.B."/>
            <person name="Oniyinde I.O."/>
            <person name="Okereke N.R."/>
            <person name="Kolade O."/>
            <person name="Nnabue I."/>
            <person name="Nwadili C.O."/>
            <person name="Hribova E."/>
            <person name="Parker M."/>
            <person name="Nwogha J."/>
            <person name="Shu S."/>
            <person name="Carlson J."/>
            <person name="Kariba R."/>
            <person name="Muthemba S."/>
            <person name="Knop K."/>
            <person name="Barton G.J."/>
            <person name="Sherwood A.V."/>
            <person name="Lopez-Montes A."/>
            <person name="Asiedu R."/>
            <person name="Jamnadass R."/>
            <person name="Muchugi A."/>
            <person name="Goodstein D."/>
            <person name="Egesi C.N."/>
            <person name="Featherston J."/>
            <person name="Asfaw A."/>
            <person name="Simpson G.G."/>
            <person name="Dolezel J."/>
            <person name="Hendre P.S."/>
            <person name="Van Deynze A."/>
            <person name="Kumar P.L."/>
            <person name="Obidiegwu J.E."/>
            <person name="Bhattacharjee R."/>
            <person name="Rokhsar D.S."/>
        </authorList>
    </citation>
    <scope>NUCLEOTIDE SEQUENCE [LARGE SCALE GENOMIC DNA]</scope>
    <source>
        <strain evidence="2">cv. TDa95/00328</strain>
    </source>
</reference>
<sequence>MFTMGIEEIGTENRASSHLPSVPSISHRSFTTNNINGDGDNDGEMRRTSEMFDQGEINEVDHDVTTKLGTAEEKRLFIDSLIQHIENDNCRLLQRQKQRLDRVDVKLPSIEVRYSKLSVEAECQVVEGKPLPTLWNAAEGAFSGFLRLTAFNHENAKVGIIKDLSGIIKPSRLTLLLGPPGCGKTTFLKALAGNLDKSLKVKGEVLYNGYKMEEFIPGKTSSYVSQHDLHIPEMTVRETLDFSARFQGVGSREEILNEVIRKENQAGIVPEPEIDTYMKAISVKGLKTSIQTDYVMKIMGMDICADIMVGDAMRRGISGGQKKRLTTAEVIVGPTKALFMDEISTGLDSSTTFQIVTCLQQMAHIMEATIVVSLLQPAPETYDLFDDIILMAEGKIVYQGPCNQVLAFFEECGFRCPERKAEADFLQEVLSRKDQQHYWYRPQETYTFVSVDEFCKQFKSFHVGTKLEDELSRPYDKSQCHKNALAFNTYSLPKWELFKACMAKELLLMRRNSFTYILKTSQLSIAAFICMSMSVFPRPGLDVVHANYHMGSLFYTLLILVVQGTPEISMTISRLPSFYKQRDFHFYPGWAYAIPATISKVPMSLIQSLIWTSVTYYGTGYSPEPSRFFRQVLLLSVLHQMALSLFRFYASCYQTIETANVISNLIFVPMLTCGGFILPRPSIPDWLKWGFWVSPLTYAEIGLTINEFLAPRWQKISASNTTIGNIVLESHGLNFKSYFYWVSVVALLGFTLLFNVGFILALTFKKPVRKSLAIISHEKLAHINGENDLHNDIHPKNNATTTFPARSKETKDKRRMMLLPFQPLSMTFQDICYYVDTPPQMKERGYTGNKFQLLRNITGAIRPGILSVLMGVSGAGKTTLLDVLSGRKTGGFIGGDIRIGGYHKTPETFARISGLL</sequence>
<evidence type="ECO:0000313" key="2">
    <source>
        <dbReference type="Proteomes" id="UP000827976"/>
    </source>
</evidence>
<keyword evidence="2" id="KW-1185">Reference proteome</keyword>
<name>A0ACB7U4M2_DIOAL</name>
<comment type="caution">
    <text evidence="1">The sequence shown here is derived from an EMBL/GenBank/DDBJ whole genome shotgun (WGS) entry which is preliminary data.</text>
</comment>
<proteinExistence type="predicted"/>
<dbReference type="Proteomes" id="UP000827976">
    <property type="component" value="Chromosome 19"/>
</dbReference>
<keyword evidence="1" id="KW-0378">Hydrolase</keyword>
<accession>A0ACB7U4M2</accession>